<reference evidence="5" key="1">
    <citation type="submission" date="2011-01" db="EMBL/GenBank/DDBJ databases">
        <title>Complete sequence of chromosome of Thermovibrio ammonificans HB-1.</title>
        <authorList>
            <consortium name="US DOE Joint Genome Institute"/>
            <person name="Lucas S."/>
            <person name="Copeland A."/>
            <person name="Lapidus A."/>
            <person name="Cheng J.-F."/>
            <person name="Goodwin L."/>
            <person name="Pitluck S."/>
            <person name="Davenport K."/>
            <person name="Detter J.C."/>
            <person name="Han C."/>
            <person name="Tapia R."/>
            <person name="Land M."/>
            <person name="Hauser L."/>
            <person name="Kyrpides N."/>
            <person name="Ivanova N."/>
            <person name="Ovchinnikova G."/>
            <person name="Vetriani C."/>
            <person name="Woyke T."/>
        </authorList>
    </citation>
    <scope>NUCLEOTIDE SEQUENCE [LARGE SCALE GENOMIC DNA]</scope>
    <source>
        <strain evidence="5">HB-1</strain>
    </source>
</reference>
<dbReference type="InterPro" id="IPR039126">
    <property type="entry name" value="GGACT"/>
</dbReference>
<evidence type="ECO:0000256" key="2">
    <source>
        <dbReference type="PIRSR" id="PIRSR639126-1"/>
    </source>
</evidence>
<dbReference type="PANTHER" id="PTHR12510:SF4">
    <property type="entry name" value="GAMMA-GLUTAMYLAMINECYCLOTRANSFERASE"/>
    <property type="match status" value="1"/>
</dbReference>
<dbReference type="AlphaFoldDB" id="E8T5H7"/>
<dbReference type="GO" id="GO:0061929">
    <property type="term" value="F:gamma-glutamylaminecyclotransferase activity"/>
    <property type="evidence" value="ECO:0007669"/>
    <property type="project" value="InterPro"/>
</dbReference>
<evidence type="ECO:0000256" key="3">
    <source>
        <dbReference type="RuleBase" id="RU367036"/>
    </source>
</evidence>
<dbReference type="STRING" id="648996.Theam_1675"/>
<name>E8T5H7_THEA1</name>
<dbReference type="InterPro" id="IPR036568">
    <property type="entry name" value="GGCT-like_sf"/>
</dbReference>
<dbReference type="RefSeq" id="WP_013538416.1">
    <property type="nucleotide sequence ID" value="NC_014926.1"/>
</dbReference>
<evidence type="ECO:0000313" key="5">
    <source>
        <dbReference type="EMBL" id="ADU97631.1"/>
    </source>
</evidence>
<dbReference type="HOGENOM" id="CLU_083466_5_1_0"/>
<evidence type="ECO:0000259" key="4">
    <source>
        <dbReference type="Pfam" id="PF06094"/>
    </source>
</evidence>
<proteinExistence type="inferred from homology"/>
<comment type="similarity">
    <text evidence="1 3">Belongs to the gamma-glutamylcyclotransferase family.</text>
</comment>
<dbReference type="CDD" id="cd06661">
    <property type="entry name" value="GGCT_like"/>
    <property type="match status" value="1"/>
</dbReference>
<evidence type="ECO:0000313" key="6">
    <source>
        <dbReference type="Proteomes" id="UP000006362"/>
    </source>
</evidence>
<protein>
    <recommendedName>
        <fullName evidence="3">Gamma-glutamylcyclotransferase family protein</fullName>
    </recommendedName>
</protein>
<dbReference type="Pfam" id="PF06094">
    <property type="entry name" value="GGACT"/>
    <property type="match status" value="1"/>
</dbReference>
<feature type="active site" description="Proton acceptor" evidence="2">
    <location>
        <position position="79"/>
    </location>
</feature>
<dbReference type="InterPro" id="IPR013024">
    <property type="entry name" value="GGCT-like"/>
</dbReference>
<dbReference type="GO" id="GO:0005829">
    <property type="term" value="C:cytosol"/>
    <property type="evidence" value="ECO:0007669"/>
    <property type="project" value="TreeGrafter"/>
</dbReference>
<dbReference type="eggNOG" id="COG2105">
    <property type="taxonomic scope" value="Bacteria"/>
</dbReference>
<dbReference type="InterPro" id="IPR009288">
    <property type="entry name" value="AIG2-like_dom"/>
</dbReference>
<dbReference type="OrthoDB" id="8538589at2"/>
<organism evidence="5 6">
    <name type="scientific">Thermovibrio ammonificans (strain DSM 15698 / JCM 12110 / HB-1)</name>
    <dbReference type="NCBI Taxonomy" id="648996"/>
    <lineage>
        <taxon>Bacteria</taxon>
        <taxon>Pseudomonadati</taxon>
        <taxon>Aquificota</taxon>
        <taxon>Aquificia</taxon>
        <taxon>Desulfurobacteriales</taxon>
        <taxon>Desulfurobacteriaceae</taxon>
        <taxon>Thermovibrio</taxon>
    </lineage>
</organism>
<gene>
    <name evidence="5" type="ordered locus">Theam_1675</name>
</gene>
<dbReference type="KEGG" id="tam:Theam_1675"/>
<dbReference type="Proteomes" id="UP000006362">
    <property type="component" value="Chromosome"/>
</dbReference>
<dbReference type="EMBL" id="CP002444">
    <property type="protein sequence ID" value="ADU97631.1"/>
    <property type="molecule type" value="Genomic_DNA"/>
</dbReference>
<dbReference type="PANTHER" id="PTHR12510">
    <property type="entry name" value="TROPONIN C-AKIN-1 PROTEIN"/>
    <property type="match status" value="1"/>
</dbReference>
<keyword evidence="6" id="KW-1185">Reference proteome</keyword>
<feature type="domain" description="Gamma-glutamylcyclotransferase AIG2-like" evidence="4">
    <location>
        <begin position="10"/>
        <end position="112"/>
    </location>
</feature>
<sequence length="127" mass="14656">MMRGNGKVKLFVYGSLKRGYWNNRLLRKCRYLGTGVTKEPFKLYSVGFPYAVPDSRGLPVKGEVYEVDLKTLKDLDNLEGCPNHYKRKLVEVELASKQTVEAYIYYVDTPRGEPVPPKEGFFVWEGR</sequence>
<evidence type="ECO:0000256" key="1">
    <source>
        <dbReference type="ARBA" id="ARBA00008861"/>
    </source>
</evidence>
<dbReference type="SUPFAM" id="SSF110857">
    <property type="entry name" value="Gamma-glutamyl cyclotransferase-like"/>
    <property type="match status" value="1"/>
</dbReference>
<accession>E8T5H7</accession>
<dbReference type="Gene3D" id="3.10.490.10">
    <property type="entry name" value="Gamma-glutamyl cyclotransferase-like"/>
    <property type="match status" value="1"/>
</dbReference>